<dbReference type="Proteomes" id="UP001186974">
    <property type="component" value="Unassembled WGS sequence"/>
</dbReference>
<gene>
    <name evidence="1" type="ORF">LTS18_007366</name>
</gene>
<dbReference type="EMBL" id="JAWDJW010008183">
    <property type="protein sequence ID" value="KAK3060937.1"/>
    <property type="molecule type" value="Genomic_DNA"/>
</dbReference>
<evidence type="ECO:0000313" key="2">
    <source>
        <dbReference type="Proteomes" id="UP001186974"/>
    </source>
</evidence>
<sequence>MASAAARPTILLVPGAWHTPAHLAPLVAALKQRDWLAEAYLLPCDGPNAANWQSGDDVKGIHGRLEQLIEAEGKEVVLVGHSYAGAPTSQSVKGFEKHERQAQGKSGGIVRYVIISAQIDLPSFIRAEGILLHPLPGVAQHCYNDLPESEQEKWFAECVPHSALAPMNTAKNTCWDTNVPKTYIVALKDMMLPTAAQEAMLARVKDETWTVERLDSGHSPFLSQIEKCVEILTR</sequence>
<keyword evidence="2" id="KW-1185">Reference proteome</keyword>
<name>A0ACC3D2P4_9PEZI</name>
<evidence type="ECO:0000313" key="1">
    <source>
        <dbReference type="EMBL" id="KAK3060937.1"/>
    </source>
</evidence>
<protein>
    <submittedName>
        <fullName evidence="1">Uncharacterized protein</fullName>
    </submittedName>
</protein>
<reference evidence="1" key="1">
    <citation type="submission" date="2024-09" db="EMBL/GenBank/DDBJ databases">
        <title>Black Yeasts Isolated from many extreme environments.</title>
        <authorList>
            <person name="Coleine C."/>
            <person name="Stajich J.E."/>
            <person name="Selbmann L."/>
        </authorList>
    </citation>
    <scope>NUCLEOTIDE SEQUENCE</scope>
    <source>
        <strain evidence="1">CCFEE 5737</strain>
    </source>
</reference>
<comment type="caution">
    <text evidence="1">The sequence shown here is derived from an EMBL/GenBank/DDBJ whole genome shotgun (WGS) entry which is preliminary data.</text>
</comment>
<proteinExistence type="predicted"/>
<accession>A0ACC3D2P4</accession>
<organism evidence="1 2">
    <name type="scientific">Coniosporium uncinatum</name>
    <dbReference type="NCBI Taxonomy" id="93489"/>
    <lineage>
        <taxon>Eukaryota</taxon>
        <taxon>Fungi</taxon>
        <taxon>Dikarya</taxon>
        <taxon>Ascomycota</taxon>
        <taxon>Pezizomycotina</taxon>
        <taxon>Dothideomycetes</taxon>
        <taxon>Dothideomycetes incertae sedis</taxon>
        <taxon>Coniosporium</taxon>
    </lineage>
</organism>